<dbReference type="InterPro" id="IPR001781">
    <property type="entry name" value="Znf_LIM"/>
</dbReference>
<dbReference type="Proteomes" id="UP001153712">
    <property type="component" value="Chromosome 4"/>
</dbReference>
<evidence type="ECO:0000256" key="2">
    <source>
        <dbReference type="ARBA" id="ARBA00022737"/>
    </source>
</evidence>
<dbReference type="InterPro" id="IPR010442">
    <property type="entry name" value="PET_domain"/>
</dbReference>
<dbReference type="Pfam" id="PF00412">
    <property type="entry name" value="LIM"/>
    <property type="match status" value="3"/>
</dbReference>
<organism evidence="9 10">
    <name type="scientific">Phyllotreta striolata</name>
    <name type="common">Striped flea beetle</name>
    <name type="synonym">Crioceris striolata</name>
    <dbReference type="NCBI Taxonomy" id="444603"/>
    <lineage>
        <taxon>Eukaryota</taxon>
        <taxon>Metazoa</taxon>
        <taxon>Ecdysozoa</taxon>
        <taxon>Arthropoda</taxon>
        <taxon>Hexapoda</taxon>
        <taxon>Insecta</taxon>
        <taxon>Pterygota</taxon>
        <taxon>Neoptera</taxon>
        <taxon>Endopterygota</taxon>
        <taxon>Coleoptera</taxon>
        <taxon>Polyphaga</taxon>
        <taxon>Cucujiformia</taxon>
        <taxon>Chrysomeloidea</taxon>
        <taxon>Chrysomelidae</taxon>
        <taxon>Galerucinae</taxon>
        <taxon>Alticini</taxon>
        <taxon>Phyllotreta</taxon>
    </lineage>
</organism>
<keyword evidence="4 5" id="KW-0440">LIM domain</keyword>
<dbReference type="PROSITE" id="PS00478">
    <property type="entry name" value="LIM_DOMAIN_1"/>
    <property type="match status" value="2"/>
</dbReference>
<dbReference type="GO" id="GO:0008270">
    <property type="term" value="F:zinc ion binding"/>
    <property type="evidence" value="ECO:0007669"/>
    <property type="project" value="InterPro"/>
</dbReference>
<feature type="compositionally biased region" description="Basic and acidic residues" evidence="6">
    <location>
        <begin position="418"/>
        <end position="429"/>
    </location>
</feature>
<feature type="compositionally biased region" description="Polar residues" evidence="6">
    <location>
        <begin position="307"/>
        <end position="330"/>
    </location>
</feature>
<dbReference type="EMBL" id="OU900097">
    <property type="protein sequence ID" value="CAG9861683.1"/>
    <property type="molecule type" value="Genomic_DNA"/>
</dbReference>
<keyword evidence="3 5" id="KW-0862">Zinc</keyword>
<dbReference type="SUPFAM" id="SSF57716">
    <property type="entry name" value="Glucocorticoid receptor-like (DNA-binding domain)"/>
    <property type="match status" value="2"/>
</dbReference>
<keyword evidence="1 5" id="KW-0479">Metal-binding</keyword>
<gene>
    <name evidence="9" type="ORF">PHYEVI_LOCUS8014</name>
</gene>
<dbReference type="PANTHER" id="PTHR24211">
    <property type="entry name" value="LIM DOMAIN-CONTAINING PROTEIN"/>
    <property type="match status" value="1"/>
</dbReference>
<feature type="domain" description="LIM zinc-binding" evidence="7">
    <location>
        <begin position="564"/>
        <end position="629"/>
    </location>
</feature>
<evidence type="ECO:0000313" key="10">
    <source>
        <dbReference type="Proteomes" id="UP001153712"/>
    </source>
</evidence>
<accession>A0A9N9TR69</accession>
<dbReference type="OrthoDB" id="10069167at2759"/>
<name>A0A9N9TR69_PHYSR</name>
<evidence type="ECO:0000256" key="6">
    <source>
        <dbReference type="SAM" id="MobiDB-lite"/>
    </source>
</evidence>
<dbReference type="Gene3D" id="2.10.110.10">
    <property type="entry name" value="Cysteine Rich Protein"/>
    <property type="match status" value="3"/>
</dbReference>
<dbReference type="CDD" id="cd09341">
    <property type="entry name" value="LIM2_Testin_like"/>
    <property type="match status" value="1"/>
</dbReference>
<keyword evidence="10" id="KW-1185">Reference proteome</keyword>
<feature type="domain" description="LIM zinc-binding" evidence="7">
    <location>
        <begin position="630"/>
        <end position="690"/>
    </location>
</feature>
<evidence type="ECO:0000259" key="8">
    <source>
        <dbReference type="PROSITE" id="PS51303"/>
    </source>
</evidence>
<feature type="compositionally biased region" description="Polar residues" evidence="6">
    <location>
        <begin position="430"/>
        <end position="446"/>
    </location>
</feature>
<proteinExistence type="predicted"/>
<feature type="region of interest" description="Disordered" evidence="6">
    <location>
        <begin position="413"/>
        <end position="500"/>
    </location>
</feature>
<evidence type="ECO:0000256" key="1">
    <source>
        <dbReference type="ARBA" id="ARBA00022723"/>
    </source>
</evidence>
<dbReference type="InterPro" id="IPR047120">
    <property type="entry name" value="Pk/Esn/Tes"/>
</dbReference>
<reference evidence="9" key="1">
    <citation type="submission" date="2022-01" db="EMBL/GenBank/DDBJ databases">
        <authorList>
            <person name="King R."/>
        </authorList>
    </citation>
    <scope>NUCLEOTIDE SEQUENCE</scope>
</reference>
<evidence type="ECO:0000259" key="7">
    <source>
        <dbReference type="PROSITE" id="PS50023"/>
    </source>
</evidence>
<protein>
    <submittedName>
        <fullName evidence="9">Uncharacterized protein</fullName>
    </submittedName>
</protein>
<dbReference type="PANTHER" id="PTHR24211:SF22">
    <property type="entry name" value="TESTIN"/>
    <property type="match status" value="1"/>
</dbReference>
<evidence type="ECO:0000313" key="9">
    <source>
        <dbReference type="EMBL" id="CAG9861683.1"/>
    </source>
</evidence>
<keyword evidence="2" id="KW-0677">Repeat</keyword>
<feature type="domain" description="PET" evidence="8">
    <location>
        <begin position="87"/>
        <end position="194"/>
    </location>
</feature>
<dbReference type="SMART" id="SM00132">
    <property type="entry name" value="LIM"/>
    <property type="match status" value="3"/>
</dbReference>
<sequence length="752" mass="84021">MNGEIEVSETPNWLNELEEKREKRLKAKLGHEAGAGAPCLKCGDKCPGLDLHFWRKCCKICKCSKEEHEVPDDDIYGWAQFQLLGSRPNKIKKKILLPGKKDEIDLEWAPKGHNDTIDKYLKTLPPDQLPIKGSEAAQSRRRLLHKQIPIHDVDPALCHDLTDDELSKMNEYIAHVRQSSAGVGRIVSLSSIIRGKLHALNPAEAALMAGRYAEGAPVSEIVRLQGSNRTGSLNGTLEKLTLRNKNLQRMVPNVSNNIEDVANPITGVRVHVKDYPVYGSNDDRCMQNVRYSSKLRSKNHPIDRMSDGNSNFDSENVPGSNAASSLSKTPLEYNSESSAFVPYHKQPIATNLTKPSYSEALPADGNEQIYENVEELKRAGRLPNYAAGKFDTFADVQNPTNIPRNVKDFAFGTYEAPPDDRELAQHDETASSSNGFRPIETLSTAASGRLEPVSPSVVRGERSGDNGSPNYQKFGRDSAVNRGENAPRDRSNEALRSNKKLSEFRPIDRRANEEDSLEPTFVNIGSIRDIDYPEIETAAGESGDFYEEYSPDSIREIMNNITLPDCHRCKKPFEENEFAVAIDRAEALFHAGCFKCAGCDQILADNVYFYHRESDNVYCLRDYAKIRGFPRCKACDELIFTKEYCLAENCTFHLKHFCCTECDVPLAGRDYLLEEEMPYCLPCYEQNKASKCNGCGRVIKPDEVGCTLNGVHFHATEDCVACKVCGAPLIGKKILLRNDRLYCSHECFGADG</sequence>
<dbReference type="Pfam" id="PF06297">
    <property type="entry name" value="PET"/>
    <property type="match status" value="1"/>
</dbReference>
<feature type="region of interest" description="Disordered" evidence="6">
    <location>
        <begin position="292"/>
        <end position="330"/>
    </location>
</feature>
<evidence type="ECO:0000256" key="5">
    <source>
        <dbReference type="PROSITE-ProRule" id="PRU00125"/>
    </source>
</evidence>
<dbReference type="AlphaFoldDB" id="A0A9N9TR69"/>
<dbReference type="PROSITE" id="PS50023">
    <property type="entry name" value="LIM_DOMAIN_2"/>
    <property type="match status" value="2"/>
</dbReference>
<evidence type="ECO:0000256" key="3">
    <source>
        <dbReference type="ARBA" id="ARBA00022833"/>
    </source>
</evidence>
<dbReference type="PROSITE" id="PS51303">
    <property type="entry name" value="PET"/>
    <property type="match status" value="1"/>
</dbReference>
<evidence type="ECO:0000256" key="4">
    <source>
        <dbReference type="ARBA" id="ARBA00023038"/>
    </source>
</evidence>
<dbReference type="FunFam" id="2.10.110.10:FF:000005">
    <property type="entry name" value="Testin isoform 1"/>
    <property type="match status" value="1"/>
</dbReference>